<dbReference type="InterPro" id="IPR022385">
    <property type="entry name" value="Rhs_assc_core"/>
</dbReference>
<feature type="chain" id="PRO_5041263918" description="RHS repeat-associated core domain-containing protein" evidence="1">
    <location>
        <begin position="23"/>
        <end position="695"/>
    </location>
</feature>
<dbReference type="PANTHER" id="PTHR32305:SF15">
    <property type="entry name" value="PROTEIN RHSA-RELATED"/>
    <property type="match status" value="1"/>
</dbReference>
<feature type="signal peptide" evidence="1">
    <location>
        <begin position="1"/>
        <end position="22"/>
    </location>
</feature>
<dbReference type="AlphaFoldDB" id="A0AA48GWP5"/>
<sequence>MLNLFLRAAALLLAVTLVPAQAQTGSTAVTPPKKALAAGAGGTEPSNARILLPATSPFLATAGVPVEFSGDLNGGRSPKWTLNGVQIATGLGPFTYTFSAAGTYTVNFVVLPDSVYAGSTASVVVQVMAAQTRPAISAFTASPASVPFGGTSTLAWSTSGGTSYTLSPGGGVSTPSGSLGVQPTATTTYTLSVTNGVGTTQATATVVVSPVTVTISPKPAGTSVAAGSVNTFYATLAGVGGSASQQIAWTASGGSPTSFTGPAFTWTAPATGTPVTITAASVANPAASDSFTLNAVPPATVALTTLRAAINQGESTVLNWSVSGASAQTLNGEPVEANGSRSVSPTTTTTYVLAATNAMQVQTVQTLTVKVMGILGWKRDIVYLGTREVGVVENNGTLHTTLVDSLGSPRFEVNEAGTVEGEQKYLPFGMLAWPGEKLETGKGFTGHEQTDPSGLIYMQARFYLPMYGRFASPEPARDQHFEETQSWNIYSYVRNNPITHTDPTGMFDDGVAEALATAHERIGERFGPEASRQFNNGAGTAYAAGAAATVAPYAAAEAGAGTALAAGGRWLAGRGRAIGAGLTFAGNYLIEKSGHVKDAVLRGAGAAKDGLSNLLSRGSGASFDWNRAGHIFRDAEGHVNPTTKAGQEAAAAMFQGVTQNSRNLVDSAQAVQRGLMTADAAKNGVQAFVQNTQQG</sequence>
<dbReference type="KEGG" id="msea:METESE_04250"/>
<organism evidence="2 3">
    <name type="scientific">Mesoterricola sediminis</name>
    <dbReference type="NCBI Taxonomy" id="2927980"/>
    <lineage>
        <taxon>Bacteria</taxon>
        <taxon>Pseudomonadati</taxon>
        <taxon>Acidobacteriota</taxon>
        <taxon>Holophagae</taxon>
        <taxon>Holophagales</taxon>
        <taxon>Holophagaceae</taxon>
        <taxon>Mesoterricola</taxon>
    </lineage>
</organism>
<dbReference type="RefSeq" id="WP_316410974.1">
    <property type="nucleotide sequence ID" value="NZ_AP027081.1"/>
</dbReference>
<keyword evidence="3" id="KW-1185">Reference proteome</keyword>
<dbReference type="CDD" id="cd00146">
    <property type="entry name" value="PKD"/>
    <property type="match status" value="1"/>
</dbReference>
<accession>A0AA48GWP5</accession>
<dbReference type="InterPro" id="IPR050708">
    <property type="entry name" value="T6SS_VgrG/RHS"/>
</dbReference>
<dbReference type="PANTHER" id="PTHR32305">
    <property type="match status" value="1"/>
</dbReference>
<evidence type="ECO:0000256" key="1">
    <source>
        <dbReference type="SAM" id="SignalP"/>
    </source>
</evidence>
<reference evidence="2" key="1">
    <citation type="journal article" date="2023" name="Int. J. Syst. Evol. Microbiol.">
        <title>Mesoterricola silvestris gen. nov., sp. nov., Mesoterricola sediminis sp. nov., Geothrix oryzae sp. nov., Geothrix edaphica sp. nov., Geothrix rubra sp. nov., and Geothrix limicola sp. nov., six novel members of Acidobacteriota isolated from soils.</title>
        <authorList>
            <person name="Itoh H."/>
            <person name="Sugisawa Y."/>
            <person name="Mise K."/>
            <person name="Xu Z."/>
            <person name="Kuniyasu M."/>
            <person name="Ushijima N."/>
            <person name="Kawano K."/>
            <person name="Kobayashi E."/>
            <person name="Shiratori Y."/>
            <person name="Masuda Y."/>
            <person name="Senoo K."/>
        </authorList>
    </citation>
    <scope>NUCLEOTIDE SEQUENCE</scope>
    <source>
        <strain evidence="2">W786</strain>
    </source>
</reference>
<keyword evidence="1" id="KW-0732">Signal</keyword>
<evidence type="ECO:0008006" key="4">
    <source>
        <dbReference type="Google" id="ProtNLM"/>
    </source>
</evidence>
<name>A0AA48GWP5_9BACT</name>
<evidence type="ECO:0000313" key="3">
    <source>
        <dbReference type="Proteomes" id="UP001228113"/>
    </source>
</evidence>
<dbReference type="NCBIfam" id="TIGR03696">
    <property type="entry name" value="Rhs_assc_core"/>
    <property type="match status" value="1"/>
</dbReference>
<dbReference type="Gene3D" id="2.180.10.10">
    <property type="entry name" value="RHS repeat-associated core"/>
    <property type="match status" value="1"/>
</dbReference>
<protein>
    <recommendedName>
        <fullName evidence="4">RHS repeat-associated core domain-containing protein</fullName>
    </recommendedName>
</protein>
<dbReference type="EMBL" id="AP027081">
    <property type="protein sequence ID" value="BDU75467.1"/>
    <property type="molecule type" value="Genomic_DNA"/>
</dbReference>
<evidence type="ECO:0000313" key="2">
    <source>
        <dbReference type="EMBL" id="BDU75467.1"/>
    </source>
</evidence>
<dbReference type="Proteomes" id="UP001228113">
    <property type="component" value="Chromosome"/>
</dbReference>
<gene>
    <name evidence="2" type="ORF">METESE_04250</name>
</gene>
<proteinExistence type="predicted"/>